<sequence length="99" mass="11123">MLKRICISKGVGEARAAAASDRSVLCPRRVNFNLLRLCSPQNALRFMFNPQPRNRDYGSLILCVGTLDNKKYSEGASSELYGVWYMMSYAQIYATAFSV</sequence>
<reference evidence="1 2" key="1">
    <citation type="journal article" date="2019" name="Commun. Biol.">
        <title>The bagworm genome reveals a unique fibroin gene that provides high tensile strength.</title>
        <authorList>
            <person name="Kono N."/>
            <person name="Nakamura H."/>
            <person name="Ohtoshi R."/>
            <person name="Tomita M."/>
            <person name="Numata K."/>
            <person name="Arakawa K."/>
        </authorList>
    </citation>
    <scope>NUCLEOTIDE SEQUENCE [LARGE SCALE GENOMIC DNA]</scope>
</reference>
<accession>A0A4C1XLV1</accession>
<dbReference type="AlphaFoldDB" id="A0A4C1XLV1"/>
<organism evidence="1 2">
    <name type="scientific">Eumeta variegata</name>
    <name type="common">Bagworm moth</name>
    <name type="synonym">Eumeta japonica</name>
    <dbReference type="NCBI Taxonomy" id="151549"/>
    <lineage>
        <taxon>Eukaryota</taxon>
        <taxon>Metazoa</taxon>
        <taxon>Ecdysozoa</taxon>
        <taxon>Arthropoda</taxon>
        <taxon>Hexapoda</taxon>
        <taxon>Insecta</taxon>
        <taxon>Pterygota</taxon>
        <taxon>Neoptera</taxon>
        <taxon>Endopterygota</taxon>
        <taxon>Lepidoptera</taxon>
        <taxon>Glossata</taxon>
        <taxon>Ditrysia</taxon>
        <taxon>Tineoidea</taxon>
        <taxon>Psychidae</taxon>
        <taxon>Oiketicinae</taxon>
        <taxon>Eumeta</taxon>
    </lineage>
</organism>
<evidence type="ECO:0000313" key="2">
    <source>
        <dbReference type="Proteomes" id="UP000299102"/>
    </source>
</evidence>
<evidence type="ECO:0000313" key="1">
    <source>
        <dbReference type="EMBL" id="GBP64090.1"/>
    </source>
</evidence>
<keyword evidence="2" id="KW-1185">Reference proteome</keyword>
<proteinExistence type="predicted"/>
<gene>
    <name evidence="1" type="ORF">EVAR_51090_1</name>
</gene>
<dbReference type="Proteomes" id="UP000299102">
    <property type="component" value="Unassembled WGS sequence"/>
</dbReference>
<dbReference type="EMBL" id="BGZK01000887">
    <property type="protein sequence ID" value="GBP64090.1"/>
    <property type="molecule type" value="Genomic_DNA"/>
</dbReference>
<protein>
    <submittedName>
        <fullName evidence="1">Uncharacterized protein</fullName>
    </submittedName>
</protein>
<name>A0A4C1XLV1_EUMVA</name>
<comment type="caution">
    <text evidence="1">The sequence shown here is derived from an EMBL/GenBank/DDBJ whole genome shotgun (WGS) entry which is preliminary data.</text>
</comment>